<dbReference type="InterPro" id="IPR000571">
    <property type="entry name" value="Znf_CCCH"/>
</dbReference>
<evidence type="ECO:0000256" key="5">
    <source>
        <dbReference type="PROSITE-ProRule" id="PRU00723"/>
    </source>
</evidence>
<keyword evidence="2 4" id="KW-0863">Zinc-finger</keyword>
<proteinExistence type="predicted"/>
<dbReference type="GO" id="GO:0008270">
    <property type="term" value="F:zinc ion binding"/>
    <property type="evidence" value="ECO:0007669"/>
    <property type="project" value="UniProtKB-KW"/>
</dbReference>
<gene>
    <name evidence="9" type="ORF">BDZ85DRAFT_262229</name>
</gene>
<dbReference type="InterPro" id="IPR008913">
    <property type="entry name" value="Znf_CHY"/>
</dbReference>
<keyword evidence="3 5" id="KW-0862">Zinc</keyword>
<evidence type="ECO:0000259" key="8">
    <source>
        <dbReference type="PROSITE" id="PS51266"/>
    </source>
</evidence>
<evidence type="ECO:0000256" key="2">
    <source>
        <dbReference type="ARBA" id="ARBA00022771"/>
    </source>
</evidence>
<evidence type="ECO:0000259" key="7">
    <source>
        <dbReference type="PROSITE" id="PS50103"/>
    </source>
</evidence>
<evidence type="ECO:0000256" key="4">
    <source>
        <dbReference type="PROSITE-ProRule" id="PRU00601"/>
    </source>
</evidence>
<dbReference type="Proteomes" id="UP000799538">
    <property type="component" value="Unassembled WGS sequence"/>
</dbReference>
<feature type="zinc finger region" description="C3H1-type" evidence="5">
    <location>
        <begin position="30"/>
        <end position="58"/>
    </location>
</feature>
<keyword evidence="10" id="KW-1185">Reference proteome</keyword>
<organism evidence="9 10">
    <name type="scientific">Elsinoe ampelina</name>
    <dbReference type="NCBI Taxonomy" id="302913"/>
    <lineage>
        <taxon>Eukaryota</taxon>
        <taxon>Fungi</taxon>
        <taxon>Dikarya</taxon>
        <taxon>Ascomycota</taxon>
        <taxon>Pezizomycotina</taxon>
        <taxon>Dothideomycetes</taxon>
        <taxon>Dothideomycetidae</taxon>
        <taxon>Myriangiales</taxon>
        <taxon>Elsinoaceae</taxon>
        <taxon>Elsinoe</taxon>
    </lineage>
</organism>
<dbReference type="EMBL" id="ML992506">
    <property type="protein sequence ID" value="KAF2223823.1"/>
    <property type="molecule type" value="Genomic_DNA"/>
</dbReference>
<dbReference type="AlphaFoldDB" id="A0A6A6GE88"/>
<protein>
    <recommendedName>
        <fullName evidence="11">CHY-type domain-containing protein</fullName>
    </recommendedName>
</protein>
<feature type="compositionally biased region" description="Basic and acidic residues" evidence="6">
    <location>
        <begin position="7"/>
        <end position="17"/>
    </location>
</feature>
<feature type="region of interest" description="Disordered" evidence="6">
    <location>
        <begin position="59"/>
        <end position="92"/>
    </location>
</feature>
<feature type="compositionally biased region" description="Polar residues" evidence="6">
    <location>
        <begin position="59"/>
        <end position="74"/>
    </location>
</feature>
<feature type="region of interest" description="Disordered" evidence="6">
    <location>
        <begin position="1"/>
        <end position="33"/>
    </location>
</feature>
<dbReference type="PROSITE" id="PS51266">
    <property type="entry name" value="ZF_CHY"/>
    <property type="match status" value="1"/>
</dbReference>
<feature type="compositionally biased region" description="Polar residues" evidence="6">
    <location>
        <begin position="244"/>
        <end position="263"/>
    </location>
</feature>
<dbReference type="OrthoDB" id="10253329at2759"/>
<feature type="domain" description="CHY-type" evidence="8">
    <location>
        <begin position="676"/>
        <end position="744"/>
    </location>
</feature>
<dbReference type="Pfam" id="PF05495">
    <property type="entry name" value="zf-CHY"/>
    <property type="match status" value="1"/>
</dbReference>
<evidence type="ECO:0000256" key="1">
    <source>
        <dbReference type="ARBA" id="ARBA00022723"/>
    </source>
</evidence>
<feature type="compositionally biased region" description="Low complexity" evidence="6">
    <location>
        <begin position="407"/>
        <end position="419"/>
    </location>
</feature>
<feature type="domain" description="C3H1-type" evidence="7">
    <location>
        <begin position="30"/>
        <end position="58"/>
    </location>
</feature>
<feature type="region of interest" description="Disordered" evidence="6">
    <location>
        <begin position="244"/>
        <end position="268"/>
    </location>
</feature>
<feature type="compositionally biased region" description="Acidic residues" evidence="6">
    <location>
        <begin position="467"/>
        <end position="488"/>
    </location>
</feature>
<name>A0A6A6GE88_9PEZI</name>
<sequence length="835" mass="91439">MSQPAHEPNESDIKDAVKSATPSAPRANNATGNKTCRYFLFKSGCKAGDKCPYKHEVSTQQAGATSARKTTNFTVAPDKHVSPRRPGQRRYQAPVVPASKVVPRPVPTAQLEDPREFQLGQIRRRFSPAEKDDPASGTSFTFKLVPSDPDFPYEIDALECVLLVPPSYPKDDSVRPRLRITNKEMRRGFQINVENGFDEIAAASPTATLLGLMNRLDKALADALSRPMAETVKLYRHAGTISTGTGDATKTASASGPSATAMPSSGVPIPSRPAPAIVAQPSYSSAEKIQAGQKRQADIRQLVARLGKSPGFHQANDGVSFTLPPSVFRVPTAPVSISRATSLQLVVPELYNLVHCQIRFGEERTDEVQNAEAAFEARTKSNKDGSLLAHVNYLSQNLKSMAAQTRATVQETTASAAQAQPPPETDRATLPDEPVVTPAPELQNTDKPHIKVIPRPLEWTQAQTLSSDEDSSDLSYSEDSDFSDDEDVKEGVAIASAPVTGTAEKGIMLSFPNLELHGIELLELQSLSLTVKCDRCKELNDFERIRNNSQGDHTGMKEQNCKKCGSSLAVGYRMDLIHVNSSRAGYLDLDGCTTVDVLPSTFVPTCSECSTAYTTPGCISVRGDSSMAVCRECHRKMSFRIYEVKFLMVSAAAERATQGPIRRKVKENLGIVAGQELPRRGKCQHYSKSYRWFRFSCCSKVYPCDRCHDNENPNHTHEFANRMICGYCSREQNYRPEDCGVCHSVLIGKKGHGFWEGGKGTSLFISLRFASPAKVVGYVYDCSSPGSPQKDPASPLPDDLHCTWMSVSGEERTPPTQLRMQQQSRVILQHPPSLV</sequence>
<evidence type="ECO:0008006" key="11">
    <source>
        <dbReference type="Google" id="ProtNLM"/>
    </source>
</evidence>
<feature type="compositionally biased region" description="Polar residues" evidence="6">
    <location>
        <begin position="20"/>
        <end position="33"/>
    </location>
</feature>
<evidence type="ECO:0000313" key="9">
    <source>
        <dbReference type="EMBL" id="KAF2223823.1"/>
    </source>
</evidence>
<evidence type="ECO:0000256" key="6">
    <source>
        <dbReference type="SAM" id="MobiDB-lite"/>
    </source>
</evidence>
<keyword evidence="1 5" id="KW-0479">Metal-binding</keyword>
<accession>A0A6A6GE88</accession>
<evidence type="ECO:0000256" key="3">
    <source>
        <dbReference type="ARBA" id="ARBA00022833"/>
    </source>
</evidence>
<evidence type="ECO:0000313" key="10">
    <source>
        <dbReference type="Proteomes" id="UP000799538"/>
    </source>
</evidence>
<feature type="region of interest" description="Disordered" evidence="6">
    <location>
        <begin position="404"/>
        <end position="488"/>
    </location>
</feature>
<dbReference type="SUPFAM" id="SSF161219">
    <property type="entry name" value="CHY zinc finger-like"/>
    <property type="match status" value="1"/>
</dbReference>
<dbReference type="PROSITE" id="PS50103">
    <property type="entry name" value="ZF_C3H1"/>
    <property type="match status" value="1"/>
</dbReference>
<reference evidence="10" key="1">
    <citation type="journal article" date="2020" name="Stud. Mycol.">
        <title>101 Dothideomycetes genomes: A test case for predicting lifestyles and emergence of pathogens.</title>
        <authorList>
            <person name="Haridas S."/>
            <person name="Albert R."/>
            <person name="Binder M."/>
            <person name="Bloem J."/>
            <person name="LaButti K."/>
            <person name="Salamov A."/>
            <person name="Andreopoulos B."/>
            <person name="Baker S."/>
            <person name="Barry K."/>
            <person name="Bills G."/>
            <person name="Bluhm B."/>
            <person name="Cannon C."/>
            <person name="Castanera R."/>
            <person name="Culley D."/>
            <person name="Daum C."/>
            <person name="Ezra D."/>
            <person name="Gonzalez J."/>
            <person name="Henrissat B."/>
            <person name="Kuo A."/>
            <person name="Liang C."/>
            <person name="Lipzen A."/>
            <person name="Lutzoni F."/>
            <person name="Magnuson J."/>
            <person name="Mondo S."/>
            <person name="Nolan M."/>
            <person name="Ohm R."/>
            <person name="Pangilinan J."/>
            <person name="Park H.-J."/>
            <person name="Ramirez L."/>
            <person name="Alfaro M."/>
            <person name="Sun H."/>
            <person name="Tritt A."/>
            <person name="Yoshinaga Y."/>
            <person name="Zwiers L.-H."/>
            <person name="Turgeon B."/>
            <person name="Goodwin S."/>
            <person name="Spatafora J."/>
            <person name="Crous P."/>
            <person name="Grigoriev I."/>
        </authorList>
    </citation>
    <scope>NUCLEOTIDE SEQUENCE [LARGE SCALE GENOMIC DNA]</scope>
    <source>
        <strain evidence="10">CECT 20119</strain>
    </source>
</reference>
<dbReference type="InterPro" id="IPR037274">
    <property type="entry name" value="Znf_CHY_sf"/>
</dbReference>